<name>A0A2M8BY18_9BACT</name>
<organism evidence="1 2">
    <name type="scientific">Candidatus Collierbacteria bacterium CG_4_9_14_3_um_filter_43_16</name>
    <dbReference type="NCBI Taxonomy" id="1974532"/>
    <lineage>
        <taxon>Bacteria</taxon>
        <taxon>Candidatus Collieribacteriota</taxon>
    </lineage>
</organism>
<evidence type="ECO:0000313" key="1">
    <source>
        <dbReference type="EMBL" id="PJB48702.1"/>
    </source>
</evidence>
<dbReference type="Proteomes" id="UP000231196">
    <property type="component" value="Unassembled WGS sequence"/>
</dbReference>
<evidence type="ECO:0000313" key="2">
    <source>
        <dbReference type="Proteomes" id="UP000231196"/>
    </source>
</evidence>
<dbReference type="AlphaFoldDB" id="A0A2M8BY18"/>
<sequence length="65" mass="7226">MYEIGILKRDRGGKFFLTTFSNLGSSIKDSIIIDDSQSTCQLFVSLGGKSYRTRNETETLTALNS</sequence>
<dbReference type="EMBL" id="PFUC01000015">
    <property type="protein sequence ID" value="PJB48702.1"/>
    <property type="molecule type" value="Genomic_DNA"/>
</dbReference>
<reference evidence="2" key="1">
    <citation type="submission" date="2017-09" db="EMBL/GenBank/DDBJ databases">
        <title>Depth-based differentiation of microbial function through sediment-hosted aquifers and enrichment of novel symbionts in the deep terrestrial subsurface.</title>
        <authorList>
            <person name="Probst A.J."/>
            <person name="Ladd B."/>
            <person name="Jarett J.K."/>
            <person name="Geller-Mcgrath D.E."/>
            <person name="Sieber C.M.K."/>
            <person name="Emerson J.B."/>
            <person name="Anantharaman K."/>
            <person name="Thomas B.C."/>
            <person name="Malmstrom R."/>
            <person name="Stieglmeier M."/>
            <person name="Klingl A."/>
            <person name="Woyke T."/>
            <person name="Ryan C.M."/>
            <person name="Banfield J.F."/>
        </authorList>
    </citation>
    <scope>NUCLEOTIDE SEQUENCE [LARGE SCALE GENOMIC DNA]</scope>
</reference>
<accession>A0A2M8BY18</accession>
<comment type="caution">
    <text evidence="1">The sequence shown here is derived from an EMBL/GenBank/DDBJ whole genome shotgun (WGS) entry which is preliminary data.</text>
</comment>
<protein>
    <submittedName>
        <fullName evidence="1">Uncharacterized protein</fullName>
    </submittedName>
</protein>
<proteinExistence type="predicted"/>
<gene>
    <name evidence="1" type="ORF">CO104_00750</name>
</gene>